<accession>M0M0N3</accession>
<organism evidence="1 2">
    <name type="scientific">Halococcus hamelinensis 100A6</name>
    <dbReference type="NCBI Taxonomy" id="1132509"/>
    <lineage>
        <taxon>Archaea</taxon>
        <taxon>Methanobacteriati</taxon>
        <taxon>Methanobacteriota</taxon>
        <taxon>Stenosarchaea group</taxon>
        <taxon>Halobacteria</taxon>
        <taxon>Halobacteriales</taxon>
        <taxon>Halococcaceae</taxon>
        <taxon>Halococcus</taxon>
    </lineage>
</organism>
<evidence type="ECO:0000313" key="2">
    <source>
        <dbReference type="Proteomes" id="UP000011566"/>
    </source>
</evidence>
<name>M0M0N3_9EURY</name>
<protein>
    <submittedName>
        <fullName evidence="1">Uncharacterized protein</fullName>
    </submittedName>
</protein>
<evidence type="ECO:0000313" key="1">
    <source>
        <dbReference type="EMBL" id="EMA39236.1"/>
    </source>
</evidence>
<gene>
    <name evidence="1" type="ORF">C447_06958</name>
</gene>
<reference evidence="1 2" key="1">
    <citation type="journal article" date="2014" name="PLoS Genet.">
        <title>Phylogenetically driven sequencing of extremely halophilic archaea reveals strategies for static and dynamic osmo-response.</title>
        <authorList>
            <person name="Becker E.A."/>
            <person name="Seitzer P.M."/>
            <person name="Tritt A."/>
            <person name="Larsen D."/>
            <person name="Krusor M."/>
            <person name="Yao A.I."/>
            <person name="Wu D."/>
            <person name="Madern D."/>
            <person name="Eisen J.A."/>
            <person name="Darling A.E."/>
            <person name="Facciotti M.T."/>
        </authorList>
    </citation>
    <scope>NUCLEOTIDE SEQUENCE [LARGE SCALE GENOMIC DNA]</scope>
    <source>
        <strain evidence="1 2">100A6</strain>
    </source>
</reference>
<dbReference type="AlphaFoldDB" id="M0M0N3"/>
<dbReference type="EMBL" id="AOMB01000020">
    <property type="protein sequence ID" value="EMA39236.1"/>
    <property type="molecule type" value="Genomic_DNA"/>
</dbReference>
<comment type="caution">
    <text evidence="1">The sequence shown here is derived from an EMBL/GenBank/DDBJ whole genome shotgun (WGS) entry which is preliminary data.</text>
</comment>
<dbReference type="Proteomes" id="UP000011566">
    <property type="component" value="Unassembled WGS sequence"/>
</dbReference>
<dbReference type="PATRIC" id="fig|1132509.6.peg.1578"/>
<sequence>MRYVKVIMVFCDFLYDSVDNDIEICVRTVNKTILVSSVNLLNRELNHLVEFHSHKINKETHIKLKGPGDTRDTLDYQRSLSHIVWISRQYLADLVGVISVVGH</sequence>
<keyword evidence="2" id="KW-1185">Reference proteome</keyword>
<proteinExistence type="predicted"/>